<accession>A0ABS8WAI1</accession>
<organism evidence="1 2">
    <name type="scientific">Motilimonas cestriensis</name>
    <dbReference type="NCBI Taxonomy" id="2742685"/>
    <lineage>
        <taxon>Bacteria</taxon>
        <taxon>Pseudomonadati</taxon>
        <taxon>Pseudomonadota</taxon>
        <taxon>Gammaproteobacteria</taxon>
        <taxon>Alteromonadales</taxon>
        <taxon>Alteromonadales genera incertae sedis</taxon>
        <taxon>Motilimonas</taxon>
    </lineage>
</organism>
<keyword evidence="2" id="KW-1185">Reference proteome</keyword>
<evidence type="ECO:0000313" key="2">
    <source>
        <dbReference type="Proteomes" id="UP001201273"/>
    </source>
</evidence>
<sequence length="252" mass="29339">MEGKVETNEVIKFSCNQITDEIVNNGCFFVGAKNNSVFNTIESDWFKFAESWNELELDTYMMDGGKYRYRKHAVLKSDKYTNHIVQIHNTPHYQSYDYNSLNGDIERWYKCIDDNVISSNSFGKIIEHALKVFNLCEINNLDENWSSWYIEAHQFRIIANNEFHGEPTPEGINKDGVSYIFMMPIHKDNIKGGISTIYDNHQKELCQFEMKVGDATYVDDTKMFHGVSGIFPVTDDRNGIRDMLVLTFKKME</sequence>
<proteinExistence type="predicted"/>
<gene>
    <name evidence="1" type="ORF">K6Y31_08215</name>
</gene>
<dbReference type="Proteomes" id="UP001201273">
    <property type="component" value="Unassembled WGS sequence"/>
</dbReference>
<dbReference type="Pfam" id="PF10014">
    <property type="entry name" value="2OG-Fe_Oxy_2"/>
    <property type="match status" value="1"/>
</dbReference>
<reference evidence="1 2" key="1">
    <citation type="journal article" date="2022" name="Environ. Microbiol. Rep.">
        <title>Eco-phylogenetic analyses reveal divergent evolution of vitamin B12 metabolism in the marine bacterial family 'Psychromonadaceae'.</title>
        <authorList>
            <person name="Jin X."/>
            <person name="Yang Y."/>
            <person name="Cao H."/>
            <person name="Gao B."/>
            <person name="Zhao Z."/>
        </authorList>
    </citation>
    <scope>NUCLEOTIDE SEQUENCE [LARGE SCALE GENOMIC DNA]</scope>
    <source>
        <strain evidence="1 2">MKS20</strain>
    </source>
</reference>
<name>A0ABS8WAI1_9GAMM</name>
<dbReference type="EMBL" id="JAIMJA010000007">
    <property type="protein sequence ID" value="MCE2594799.1"/>
    <property type="molecule type" value="Genomic_DNA"/>
</dbReference>
<dbReference type="Gene3D" id="2.60.120.620">
    <property type="entry name" value="q2cbj1_9rhob like domain"/>
    <property type="match status" value="1"/>
</dbReference>
<evidence type="ECO:0000313" key="1">
    <source>
        <dbReference type="EMBL" id="MCE2594799.1"/>
    </source>
</evidence>
<dbReference type="GO" id="GO:0051213">
    <property type="term" value="F:dioxygenase activity"/>
    <property type="evidence" value="ECO:0007669"/>
    <property type="project" value="UniProtKB-KW"/>
</dbReference>
<keyword evidence="1" id="KW-0223">Dioxygenase</keyword>
<protein>
    <submittedName>
        <fullName evidence="1">2OG-Fe dioxygenase family protein</fullName>
    </submittedName>
</protein>
<dbReference type="RefSeq" id="WP_233052319.1">
    <property type="nucleotide sequence ID" value="NZ_JAIMJA010000007.1"/>
</dbReference>
<comment type="caution">
    <text evidence="1">The sequence shown here is derived from an EMBL/GenBank/DDBJ whole genome shotgun (WGS) entry which is preliminary data.</text>
</comment>
<keyword evidence="1" id="KW-0560">Oxidoreductase</keyword>
<dbReference type="InterPro" id="IPR018724">
    <property type="entry name" value="2OG-Fe_dioxygenase"/>
</dbReference>